<feature type="transmembrane region" description="Helical" evidence="8">
    <location>
        <begin position="482"/>
        <end position="506"/>
    </location>
</feature>
<comment type="function">
    <text evidence="8 9">Involved in peptidoglycan biosynthesis. Transports lipid-linked peptidoglycan precursors from the inner to the outer leaflet of the cytoplasmic membrane.</text>
</comment>
<feature type="transmembrane region" description="Helical" evidence="8">
    <location>
        <begin position="389"/>
        <end position="407"/>
    </location>
</feature>
<dbReference type="GO" id="GO:0009252">
    <property type="term" value="P:peptidoglycan biosynthetic process"/>
    <property type="evidence" value="ECO:0007669"/>
    <property type="project" value="UniProtKB-UniRule"/>
</dbReference>
<dbReference type="GO" id="GO:0034204">
    <property type="term" value="P:lipid translocation"/>
    <property type="evidence" value="ECO:0007669"/>
    <property type="project" value="TreeGrafter"/>
</dbReference>
<comment type="caution">
    <text evidence="10">The sequence shown here is derived from an EMBL/GenBank/DDBJ whole genome shotgun (WGS) entry which is preliminary data.</text>
</comment>
<dbReference type="AlphaFoldDB" id="A0A1F6LMY9"/>
<feature type="transmembrane region" description="Helical" evidence="8">
    <location>
        <begin position="61"/>
        <end position="80"/>
    </location>
</feature>
<organism evidence="10 11">
    <name type="scientific">Candidatus Magasanikbacteria bacterium RIFCSPHIGHO2_01_FULL_50_8</name>
    <dbReference type="NCBI Taxonomy" id="1798674"/>
    <lineage>
        <taxon>Bacteria</taxon>
        <taxon>Candidatus Magasanikiibacteriota</taxon>
    </lineage>
</organism>
<sequence length="540" mass="57061">MTIQQLLNHTSHSITTAAVVLGGASLLSKVLGLVRDRLLTHTFGAGATLDAYYAAFRVPDFLYNLLVLGVLSAAFIPLFSDFFSRDRERAWEFMNRTITTLCVALAGIAALCILFAPALMTIIAPGFDGEKFDNAVVLTRIMMLSPVLLGISAAVGGALQSLKKFFIYALAPIMYNAGIIVGVLAFVPIFGIRGLAIGVVLGALLHLLIQLPTLVSSGFRPHVVWGWHHADVRSLMRLTGPRMIALAAAQINIVILTVFASTLGDGAVAVFDLANNIQSFPIGIIAISFAVAAFPIMSEFAAADNPDGLAKTLGSTLRLVCAWILPVAVLFVVLRAQWVRIILGSGAFDWNATIATADALGFFSLGMLGQSLVHVLARGFYAIKDTRTPAIIGLSSVVLGIILAFAFKGSLGVSGLALAVAVQSSVNAAALWFMLHRRIGSLASDHTLHTLYKLSIAALAMVGVTQGLKIPIASIVDTHTFVGIFLQAAGASLGGIIAFLGIGLLLKIEEIFGMVDALKIRVKKVASVLPIDVSDVNAQH</sequence>
<protein>
    <recommendedName>
        <fullName evidence="8">Probable lipid II flippase MurJ</fullName>
    </recommendedName>
</protein>
<evidence type="ECO:0000256" key="8">
    <source>
        <dbReference type="HAMAP-Rule" id="MF_02078"/>
    </source>
</evidence>
<feature type="transmembrane region" description="Helical" evidence="8">
    <location>
        <begin position="195"/>
        <end position="215"/>
    </location>
</feature>
<evidence type="ECO:0000256" key="5">
    <source>
        <dbReference type="ARBA" id="ARBA00022984"/>
    </source>
</evidence>
<keyword evidence="7 8" id="KW-0472">Membrane</keyword>
<keyword evidence="8 9" id="KW-0961">Cell wall biogenesis/degradation</keyword>
<evidence type="ECO:0000313" key="11">
    <source>
        <dbReference type="Proteomes" id="UP000176329"/>
    </source>
</evidence>
<dbReference type="PANTHER" id="PTHR47019">
    <property type="entry name" value="LIPID II FLIPPASE MURJ"/>
    <property type="match status" value="1"/>
</dbReference>
<evidence type="ECO:0000256" key="2">
    <source>
        <dbReference type="ARBA" id="ARBA00022475"/>
    </source>
</evidence>
<feature type="transmembrane region" description="Helical" evidence="8">
    <location>
        <begin position="135"/>
        <end position="159"/>
    </location>
</feature>
<dbReference type="GO" id="GO:0008360">
    <property type="term" value="P:regulation of cell shape"/>
    <property type="evidence" value="ECO:0007669"/>
    <property type="project" value="UniProtKB-UniRule"/>
</dbReference>
<feature type="transmembrane region" description="Helical" evidence="8">
    <location>
        <begin position="280"/>
        <end position="303"/>
    </location>
</feature>
<feature type="transmembrane region" description="Helical" evidence="8">
    <location>
        <begin position="166"/>
        <end position="189"/>
    </location>
</feature>
<dbReference type="InterPro" id="IPR051050">
    <property type="entry name" value="Lipid_II_flippase_MurJ/MviN"/>
</dbReference>
<gene>
    <name evidence="8" type="primary">murJ</name>
    <name evidence="10" type="ORF">A2848_00225</name>
</gene>
<dbReference type="EMBL" id="MFPV01000055">
    <property type="protein sequence ID" value="OGH60752.1"/>
    <property type="molecule type" value="Genomic_DNA"/>
</dbReference>
<evidence type="ECO:0000256" key="3">
    <source>
        <dbReference type="ARBA" id="ARBA00022692"/>
    </source>
</evidence>
<evidence type="ECO:0000313" key="10">
    <source>
        <dbReference type="EMBL" id="OGH60752.1"/>
    </source>
</evidence>
<dbReference type="PIRSF" id="PIRSF002869">
    <property type="entry name" value="MviN"/>
    <property type="match status" value="1"/>
</dbReference>
<keyword evidence="5 8" id="KW-0573">Peptidoglycan synthesis</keyword>
<comment type="pathway">
    <text evidence="8">Cell wall biogenesis; peptidoglycan biosynthesis.</text>
</comment>
<comment type="similarity">
    <text evidence="8 9">Belongs to the MurJ/MviN family.</text>
</comment>
<feature type="transmembrane region" description="Helical" evidence="8">
    <location>
        <begin position="101"/>
        <end position="123"/>
    </location>
</feature>
<keyword evidence="3 8" id="KW-0812">Transmembrane</keyword>
<accession>A0A1F6LMY9</accession>
<proteinExistence type="inferred from homology"/>
<dbReference type="Proteomes" id="UP000176329">
    <property type="component" value="Unassembled WGS sequence"/>
</dbReference>
<dbReference type="CDD" id="cd13123">
    <property type="entry name" value="MATE_MurJ_like"/>
    <property type="match status" value="1"/>
</dbReference>
<dbReference type="InterPro" id="IPR004268">
    <property type="entry name" value="MurJ"/>
</dbReference>
<evidence type="ECO:0000256" key="6">
    <source>
        <dbReference type="ARBA" id="ARBA00022989"/>
    </source>
</evidence>
<feature type="transmembrane region" description="Helical" evidence="8">
    <location>
        <begin position="315"/>
        <end position="334"/>
    </location>
</feature>
<feature type="transmembrane region" description="Helical" evidence="8">
    <location>
        <begin position="456"/>
        <end position="476"/>
    </location>
</feature>
<comment type="subcellular location">
    <subcellularLocation>
        <location evidence="1 8">Cell membrane</location>
        <topology evidence="1 8">Multi-pass membrane protein</topology>
    </subcellularLocation>
</comment>
<evidence type="ECO:0000256" key="4">
    <source>
        <dbReference type="ARBA" id="ARBA00022960"/>
    </source>
</evidence>
<dbReference type="UniPathway" id="UPA00219"/>
<evidence type="ECO:0000256" key="9">
    <source>
        <dbReference type="PIRNR" id="PIRNR002869"/>
    </source>
</evidence>
<name>A0A1F6LMY9_9BACT</name>
<dbReference type="GO" id="GO:0005886">
    <property type="term" value="C:plasma membrane"/>
    <property type="evidence" value="ECO:0007669"/>
    <property type="project" value="UniProtKB-SubCell"/>
</dbReference>
<dbReference type="Pfam" id="PF03023">
    <property type="entry name" value="MurJ"/>
    <property type="match status" value="1"/>
</dbReference>
<feature type="transmembrane region" description="Helical" evidence="8">
    <location>
        <begin position="354"/>
        <end position="377"/>
    </location>
</feature>
<evidence type="ECO:0000256" key="1">
    <source>
        <dbReference type="ARBA" id="ARBA00004651"/>
    </source>
</evidence>
<dbReference type="HAMAP" id="MF_02078">
    <property type="entry name" value="MurJ_MviN"/>
    <property type="match status" value="1"/>
</dbReference>
<dbReference type="NCBIfam" id="TIGR01695">
    <property type="entry name" value="murJ_mviN"/>
    <property type="match status" value="1"/>
</dbReference>
<dbReference type="GO" id="GO:0015648">
    <property type="term" value="F:lipid-linked peptidoglycan transporter activity"/>
    <property type="evidence" value="ECO:0007669"/>
    <property type="project" value="UniProtKB-UniRule"/>
</dbReference>
<evidence type="ECO:0000256" key="7">
    <source>
        <dbReference type="ARBA" id="ARBA00023136"/>
    </source>
</evidence>
<dbReference type="GO" id="GO:0071555">
    <property type="term" value="P:cell wall organization"/>
    <property type="evidence" value="ECO:0007669"/>
    <property type="project" value="UniProtKB-UniRule"/>
</dbReference>
<keyword evidence="6 8" id="KW-1133">Transmembrane helix</keyword>
<keyword evidence="8 9" id="KW-0813">Transport</keyword>
<dbReference type="PRINTS" id="PR01806">
    <property type="entry name" value="VIRFACTRMVIN"/>
</dbReference>
<feature type="transmembrane region" description="Helical" evidence="8">
    <location>
        <begin position="243"/>
        <end position="260"/>
    </location>
</feature>
<dbReference type="PANTHER" id="PTHR47019:SF1">
    <property type="entry name" value="LIPID II FLIPPASE MURJ"/>
    <property type="match status" value="1"/>
</dbReference>
<feature type="transmembrane region" description="Helical" evidence="8">
    <location>
        <begin position="413"/>
        <end position="435"/>
    </location>
</feature>
<keyword evidence="4 8" id="KW-0133">Cell shape</keyword>
<keyword evidence="2 8" id="KW-1003">Cell membrane</keyword>
<feature type="transmembrane region" description="Helical" evidence="8">
    <location>
        <begin position="12"/>
        <end position="31"/>
    </location>
</feature>
<reference evidence="10 11" key="1">
    <citation type="journal article" date="2016" name="Nat. Commun.">
        <title>Thousands of microbial genomes shed light on interconnected biogeochemical processes in an aquifer system.</title>
        <authorList>
            <person name="Anantharaman K."/>
            <person name="Brown C.T."/>
            <person name="Hug L.A."/>
            <person name="Sharon I."/>
            <person name="Castelle C.J."/>
            <person name="Probst A.J."/>
            <person name="Thomas B.C."/>
            <person name="Singh A."/>
            <person name="Wilkins M.J."/>
            <person name="Karaoz U."/>
            <person name="Brodie E.L."/>
            <person name="Williams K.H."/>
            <person name="Hubbard S.S."/>
            <person name="Banfield J.F."/>
        </authorList>
    </citation>
    <scope>NUCLEOTIDE SEQUENCE [LARGE SCALE GENOMIC DNA]</scope>
</reference>